<evidence type="ECO:0000256" key="2">
    <source>
        <dbReference type="ARBA" id="ARBA00004123"/>
    </source>
</evidence>
<evidence type="ECO:0000256" key="9">
    <source>
        <dbReference type="ARBA" id="ARBA00023172"/>
    </source>
</evidence>
<dbReference type="GO" id="GO:0008821">
    <property type="term" value="F:crossover junction DNA endonuclease activity"/>
    <property type="evidence" value="ECO:0007669"/>
    <property type="project" value="TreeGrafter"/>
</dbReference>
<sequence length="358" mass="39200">MPKVTSRKRKSDVLLSEKYCRRLVSCSFDENFLQEPQGFLAAVSARINCENLNNGKSTCAKLPDWVANPPALIRPVPPKSRGFDGPVPLPFSITWQRYTPSNGPDDSVQLMSVEEPDVLVIVLQNQLRSLLENESKVSEFCATLRSLPQRRRVSVIIFAPRLSSTKDRSFLDLLTRLQFECNLTGVQQSSTTQNLAVLVGNYTKAVCQRPFKKSRLDNRHGFSFLPVSATTVAGAVAAPRFPLTTTCRGNGFKEADVVRAWVHQTWLRQLATWRGMAGEVVHAVAEAYPTPRALFNALNESSGGDSGGDSTVAGLAELPIRRGAGVLATETRLRNAIAARIAAFFTSTDPDLLVDGAP</sequence>
<proteinExistence type="predicted"/>
<evidence type="ECO:0000256" key="7">
    <source>
        <dbReference type="ARBA" id="ARBA00022801"/>
    </source>
</evidence>
<dbReference type="STRING" id="6211.A0A087VYD2"/>
<evidence type="ECO:0000256" key="4">
    <source>
        <dbReference type="ARBA" id="ARBA00022723"/>
    </source>
</evidence>
<dbReference type="GO" id="GO:0006302">
    <property type="term" value="P:double-strand break repair"/>
    <property type="evidence" value="ECO:0007669"/>
    <property type="project" value="TreeGrafter"/>
</dbReference>
<dbReference type="PANTHER" id="PTHR21077">
    <property type="entry name" value="EME1 PROTEIN"/>
    <property type="match status" value="1"/>
</dbReference>
<evidence type="ECO:0000256" key="12">
    <source>
        <dbReference type="ARBA" id="ARBA00023254"/>
    </source>
</evidence>
<organism evidence="13 14">
    <name type="scientific">Echinococcus multilocularis</name>
    <name type="common">Fox tapeworm</name>
    <dbReference type="NCBI Taxonomy" id="6211"/>
    <lineage>
        <taxon>Eukaryota</taxon>
        <taxon>Metazoa</taxon>
        <taxon>Spiralia</taxon>
        <taxon>Lophotrochozoa</taxon>
        <taxon>Platyhelminthes</taxon>
        <taxon>Cestoda</taxon>
        <taxon>Eucestoda</taxon>
        <taxon>Cyclophyllidea</taxon>
        <taxon>Taeniidae</taxon>
        <taxon>Echinococcus</taxon>
    </lineage>
</organism>
<evidence type="ECO:0000256" key="8">
    <source>
        <dbReference type="ARBA" id="ARBA00022842"/>
    </source>
</evidence>
<reference evidence="13" key="1">
    <citation type="journal article" date="2013" name="Nature">
        <title>The genomes of four tapeworm species reveal adaptations to parasitism.</title>
        <authorList>
            <person name="Tsai I.J."/>
            <person name="Zarowiecki M."/>
            <person name="Holroyd N."/>
            <person name="Garciarrubio A."/>
            <person name="Sanchez-Flores A."/>
            <person name="Brooks K.L."/>
            <person name="Tracey A."/>
            <person name="Bobes R.J."/>
            <person name="Fragoso G."/>
            <person name="Sciutto E."/>
            <person name="Aslett M."/>
            <person name="Beasley H."/>
            <person name="Bennett H.M."/>
            <person name="Cai J."/>
            <person name="Camicia F."/>
            <person name="Clark R."/>
            <person name="Cucher M."/>
            <person name="De Silva N."/>
            <person name="Day T.A."/>
            <person name="Deplazes P."/>
            <person name="Estrada K."/>
            <person name="Fernandez C."/>
            <person name="Holland P.W."/>
            <person name="Hou J."/>
            <person name="Hu S."/>
            <person name="Huckvale T."/>
            <person name="Hung S.S."/>
            <person name="Kamenetzky L."/>
            <person name="Keane J.A."/>
            <person name="Kiss F."/>
            <person name="Koziol U."/>
            <person name="Lambert O."/>
            <person name="Liu K."/>
            <person name="Luo X."/>
            <person name="Luo Y."/>
            <person name="Macchiaroli N."/>
            <person name="Nichol S."/>
            <person name="Paps J."/>
            <person name="Parkinson J."/>
            <person name="Pouchkina-Stantcheva N."/>
            <person name="Riddiford N."/>
            <person name="Rosenzvit M."/>
            <person name="Salinas G."/>
            <person name="Wasmuth J.D."/>
            <person name="Zamanian M."/>
            <person name="Zheng Y."/>
            <person name="Cai X."/>
            <person name="Soberon X."/>
            <person name="Olson P.D."/>
            <person name="Laclette J.P."/>
            <person name="Brehm K."/>
            <person name="Berriman M."/>
            <person name="Garciarrubio A."/>
            <person name="Bobes R.J."/>
            <person name="Fragoso G."/>
            <person name="Sanchez-Flores A."/>
            <person name="Estrada K."/>
            <person name="Cevallos M.A."/>
            <person name="Morett E."/>
            <person name="Gonzalez V."/>
            <person name="Portillo T."/>
            <person name="Ochoa-Leyva A."/>
            <person name="Jose M.V."/>
            <person name="Sciutto E."/>
            <person name="Landa A."/>
            <person name="Jimenez L."/>
            <person name="Valdes V."/>
            <person name="Carrero J.C."/>
            <person name="Larralde C."/>
            <person name="Morales-Montor J."/>
            <person name="Limon-Lason J."/>
            <person name="Soberon X."/>
            <person name="Laclette J.P."/>
        </authorList>
    </citation>
    <scope>NUCLEOTIDE SEQUENCE [LARGE SCALE GENOMIC DNA]</scope>
</reference>
<dbReference type="InterPro" id="IPR033310">
    <property type="entry name" value="Mms4/EME1/EME2"/>
</dbReference>
<dbReference type="AlphaFoldDB" id="A0A087VYD2"/>
<reference evidence="13" key="2">
    <citation type="submission" date="2015-11" db="EMBL/GenBank/DDBJ databases">
        <authorList>
            <person name="Zhang Y."/>
            <person name="Guo Z."/>
        </authorList>
    </citation>
    <scope>NUCLEOTIDE SEQUENCE</scope>
</reference>
<evidence type="ECO:0000256" key="6">
    <source>
        <dbReference type="ARBA" id="ARBA00022763"/>
    </source>
</evidence>
<evidence type="ECO:0000256" key="3">
    <source>
        <dbReference type="ARBA" id="ARBA00022722"/>
    </source>
</evidence>
<comment type="cofactor">
    <cofactor evidence="1">
        <name>Mg(2+)</name>
        <dbReference type="ChEBI" id="CHEBI:18420"/>
    </cofactor>
</comment>
<keyword evidence="12" id="KW-0469">Meiosis</keyword>
<dbReference type="EMBL" id="LN902848">
    <property type="protein sequence ID" value="CDI97193.1"/>
    <property type="molecule type" value="Genomic_DNA"/>
</dbReference>
<dbReference type="Proteomes" id="UP000017246">
    <property type="component" value="Unassembled WGS sequence"/>
</dbReference>
<keyword evidence="9" id="KW-0233">DNA recombination</keyword>
<dbReference type="GO" id="GO:0046872">
    <property type="term" value="F:metal ion binding"/>
    <property type="evidence" value="ECO:0007669"/>
    <property type="project" value="UniProtKB-KW"/>
</dbReference>
<dbReference type="GO" id="GO:0031573">
    <property type="term" value="P:mitotic intra-S DNA damage checkpoint signaling"/>
    <property type="evidence" value="ECO:0007669"/>
    <property type="project" value="TreeGrafter"/>
</dbReference>
<dbReference type="GO" id="GO:0048476">
    <property type="term" value="C:Holliday junction resolvase complex"/>
    <property type="evidence" value="ECO:0007669"/>
    <property type="project" value="InterPro"/>
</dbReference>
<keyword evidence="8" id="KW-0460">Magnesium</keyword>
<keyword evidence="3" id="KW-0540">Nuclease</keyword>
<keyword evidence="10" id="KW-0234">DNA repair</keyword>
<dbReference type="GO" id="GO:0005634">
    <property type="term" value="C:nucleus"/>
    <property type="evidence" value="ECO:0007669"/>
    <property type="project" value="UniProtKB-SubCell"/>
</dbReference>
<dbReference type="Pfam" id="PF21292">
    <property type="entry name" value="EME1-MUS81_C"/>
    <property type="match status" value="1"/>
</dbReference>
<dbReference type="Gene3D" id="3.40.50.10130">
    <property type="match status" value="1"/>
</dbReference>
<accession>A0A087VYD2</accession>
<keyword evidence="14" id="KW-1185">Reference proteome</keyword>
<dbReference type="GO" id="GO:0000712">
    <property type="term" value="P:resolution of meiotic recombination intermediates"/>
    <property type="evidence" value="ECO:0007669"/>
    <property type="project" value="TreeGrafter"/>
</dbReference>
<evidence type="ECO:0000256" key="5">
    <source>
        <dbReference type="ARBA" id="ARBA00022759"/>
    </source>
</evidence>
<dbReference type="PANTHER" id="PTHR21077:SF5">
    <property type="entry name" value="CROSSOVER JUNCTION ENDONUCLEASE MMS4"/>
    <property type="match status" value="1"/>
</dbReference>
<name>A0A087VYD2_ECHMU</name>
<dbReference type="GO" id="GO:0031297">
    <property type="term" value="P:replication fork processing"/>
    <property type="evidence" value="ECO:0007669"/>
    <property type="project" value="TreeGrafter"/>
</dbReference>
<gene>
    <name evidence="13" type="ORF">EmuJ_000095850</name>
</gene>
<protein>
    <submittedName>
        <fullName evidence="13">Crossover junction endonuclease EME1</fullName>
    </submittedName>
</protein>
<evidence type="ECO:0000313" key="13">
    <source>
        <dbReference type="EMBL" id="CDI97193.1"/>
    </source>
</evidence>
<keyword evidence="7" id="KW-0378">Hydrolase</keyword>
<keyword evidence="4" id="KW-0479">Metal-binding</keyword>
<evidence type="ECO:0000256" key="1">
    <source>
        <dbReference type="ARBA" id="ARBA00001946"/>
    </source>
</evidence>
<keyword evidence="6" id="KW-0227">DNA damage</keyword>
<dbReference type="InterPro" id="IPR042530">
    <property type="entry name" value="EME1/EME2_C"/>
</dbReference>
<keyword evidence="5 13" id="KW-0255">Endonuclease</keyword>
<dbReference type="OrthoDB" id="343092at2759"/>
<evidence type="ECO:0000313" key="14">
    <source>
        <dbReference type="Proteomes" id="UP000017246"/>
    </source>
</evidence>
<dbReference type="Gene3D" id="1.10.150.670">
    <property type="entry name" value="Crossover junction endonuclease EME1, DNA-binding domain"/>
    <property type="match status" value="1"/>
</dbReference>
<comment type="subcellular location">
    <subcellularLocation>
        <location evidence="2">Nucleus</location>
    </subcellularLocation>
</comment>
<dbReference type="OMA" id="KAVCQRP"/>
<evidence type="ECO:0000256" key="10">
    <source>
        <dbReference type="ARBA" id="ARBA00023204"/>
    </source>
</evidence>
<evidence type="ECO:0000256" key="11">
    <source>
        <dbReference type="ARBA" id="ARBA00023242"/>
    </source>
</evidence>
<keyword evidence="11" id="KW-0539">Nucleus</keyword>